<protein>
    <submittedName>
        <fullName evidence="2">Uncharacterized protein</fullName>
    </submittedName>
</protein>
<proteinExistence type="predicted"/>
<reference evidence="2 3" key="1">
    <citation type="submission" date="2019-06" db="EMBL/GenBank/DDBJ databases">
        <authorList>
            <person name="Meng X."/>
        </authorList>
    </citation>
    <scope>NUCLEOTIDE SEQUENCE [LARGE SCALE GENOMIC DNA]</scope>
    <source>
        <strain evidence="2 3">M625</strain>
    </source>
</reference>
<dbReference type="EMBL" id="VFWZ01000008">
    <property type="protein sequence ID" value="TPN82925.1"/>
    <property type="molecule type" value="Genomic_DNA"/>
</dbReference>
<comment type="caution">
    <text evidence="2">The sequence shown here is derived from an EMBL/GenBank/DDBJ whole genome shotgun (WGS) entry which is preliminary data.</text>
</comment>
<evidence type="ECO:0000313" key="2">
    <source>
        <dbReference type="EMBL" id="TPN82925.1"/>
    </source>
</evidence>
<evidence type="ECO:0000256" key="1">
    <source>
        <dbReference type="SAM" id="Phobius"/>
    </source>
</evidence>
<dbReference type="RefSeq" id="WP_140596381.1">
    <property type="nucleotide sequence ID" value="NZ_VFWZ01000008.1"/>
</dbReference>
<gene>
    <name evidence="2" type="ORF">FHK87_21095</name>
</gene>
<feature type="transmembrane region" description="Helical" evidence="1">
    <location>
        <begin position="61"/>
        <end position="79"/>
    </location>
</feature>
<keyword evidence="1" id="KW-1133">Transmembrane helix</keyword>
<dbReference type="AlphaFoldDB" id="A0A504J2T0"/>
<feature type="transmembrane region" description="Helical" evidence="1">
    <location>
        <begin position="116"/>
        <end position="136"/>
    </location>
</feature>
<keyword evidence="1" id="KW-0472">Membrane</keyword>
<name>A0A504J2T0_9FLAO</name>
<feature type="transmembrane region" description="Helical" evidence="1">
    <location>
        <begin position="148"/>
        <end position="166"/>
    </location>
</feature>
<keyword evidence="1" id="KW-0812">Transmembrane</keyword>
<accession>A0A504J2T0</accession>
<keyword evidence="3" id="KW-1185">Reference proteome</keyword>
<organism evidence="2 3">
    <name type="scientific">Aquimarina algicola</name>
    <dbReference type="NCBI Taxonomy" id="2589995"/>
    <lineage>
        <taxon>Bacteria</taxon>
        <taxon>Pseudomonadati</taxon>
        <taxon>Bacteroidota</taxon>
        <taxon>Flavobacteriia</taxon>
        <taxon>Flavobacteriales</taxon>
        <taxon>Flavobacteriaceae</taxon>
        <taxon>Aquimarina</taxon>
    </lineage>
</organism>
<evidence type="ECO:0000313" key="3">
    <source>
        <dbReference type="Proteomes" id="UP000315540"/>
    </source>
</evidence>
<feature type="transmembrane region" description="Helical" evidence="1">
    <location>
        <begin position="7"/>
        <end position="27"/>
    </location>
</feature>
<sequence>MNEKESIFKVFGTAATILYTLHIYLSYRWLYKLLEKVDLNTSAMIGIEDITLTFGDLNQTLVVIGSYGFVIIIIAQLLLRNNTYNNINTITINGYKKFKKENIEFYHNLKKRWKRIVFVVLIFGIIIGFFTFLIYQSIEVLRIQEHKGWMLCWWLLFIVLPITYVFYVPKRNVIALVSILIFLRFSNLLIDKVVTEPQSKTPENFIALSFKYKENQAVKTDRDTLWVYYEGYKYLILRNPKTNKAYPFERAFISNIERKKEAFKREKSASTP</sequence>
<dbReference type="Proteomes" id="UP000315540">
    <property type="component" value="Unassembled WGS sequence"/>
</dbReference>